<dbReference type="GO" id="GO:0006741">
    <property type="term" value="P:NADP+ biosynthetic process"/>
    <property type="evidence" value="ECO:0007669"/>
    <property type="project" value="UniProtKB-UniRule"/>
</dbReference>
<evidence type="ECO:0000256" key="6">
    <source>
        <dbReference type="HAMAP-Rule" id="MF_00361"/>
    </source>
</evidence>
<proteinExistence type="inferred from homology"/>
<evidence type="ECO:0000256" key="3">
    <source>
        <dbReference type="ARBA" id="ARBA00022857"/>
    </source>
</evidence>
<dbReference type="Pfam" id="PF01513">
    <property type="entry name" value="NAD_kinase"/>
    <property type="match status" value="1"/>
</dbReference>
<comment type="similarity">
    <text evidence="6">Belongs to the NAD kinase family.</text>
</comment>
<name>A0A1E7NIF0_CAMJU</name>
<evidence type="ECO:0000313" key="13">
    <source>
        <dbReference type="Proteomes" id="UP000288507"/>
    </source>
</evidence>
<keyword evidence="1 6" id="KW-0808">Transferase</keyword>
<feature type="binding site" evidence="6">
    <location>
        <begin position="148"/>
        <end position="149"/>
    </location>
    <ligand>
        <name>NAD(+)</name>
        <dbReference type="ChEBI" id="CHEBI:57540"/>
    </ligand>
</feature>
<feature type="binding site" evidence="6">
    <location>
        <begin position="74"/>
        <end position="75"/>
    </location>
    <ligand>
        <name>NAD(+)</name>
        <dbReference type="ChEBI" id="CHEBI:57540"/>
    </ligand>
</feature>
<dbReference type="SUPFAM" id="SSF111331">
    <property type="entry name" value="NAD kinase/diacylglycerol kinase-like"/>
    <property type="match status" value="1"/>
</dbReference>
<dbReference type="Proteomes" id="UP000287237">
    <property type="component" value="Unassembled WGS sequence"/>
</dbReference>
<organism evidence="9 12">
    <name type="scientific">Campylobacter jejuni</name>
    <dbReference type="NCBI Taxonomy" id="197"/>
    <lineage>
        <taxon>Bacteria</taxon>
        <taxon>Pseudomonadati</taxon>
        <taxon>Campylobacterota</taxon>
        <taxon>Epsilonproteobacteria</taxon>
        <taxon>Campylobacterales</taxon>
        <taxon>Campylobacteraceae</taxon>
        <taxon>Campylobacter</taxon>
    </lineage>
</organism>
<dbReference type="EMBL" id="PRCE01000002">
    <property type="protein sequence ID" value="RTJ99040.1"/>
    <property type="molecule type" value="Genomic_DNA"/>
</dbReference>
<evidence type="ECO:0000313" key="10">
    <source>
        <dbReference type="EMBL" id="RTJ99040.1"/>
    </source>
</evidence>
<dbReference type="NCBIfam" id="NF010679">
    <property type="entry name" value="PRK14077.1"/>
    <property type="match status" value="1"/>
</dbReference>
<keyword evidence="6" id="KW-0547">Nucleotide-binding</keyword>
<comment type="subcellular location">
    <subcellularLocation>
        <location evidence="6">Cytoplasm</location>
    </subcellularLocation>
</comment>
<dbReference type="HAMAP" id="MF_00361">
    <property type="entry name" value="NAD_kinase"/>
    <property type="match status" value="1"/>
</dbReference>
<dbReference type="PANTHER" id="PTHR20275">
    <property type="entry name" value="NAD KINASE"/>
    <property type="match status" value="1"/>
</dbReference>
<feature type="binding site" evidence="6">
    <location>
        <begin position="189"/>
        <end position="194"/>
    </location>
    <ligand>
        <name>NAD(+)</name>
        <dbReference type="ChEBI" id="CHEBI:57540"/>
    </ligand>
</feature>
<feature type="active site" description="Proton acceptor" evidence="6">
    <location>
        <position position="74"/>
    </location>
</feature>
<feature type="binding site" evidence="6">
    <location>
        <position position="178"/>
    </location>
    <ligand>
        <name>NAD(+)</name>
        <dbReference type="ChEBI" id="CHEBI:57540"/>
    </ligand>
</feature>
<dbReference type="GO" id="GO:0005524">
    <property type="term" value="F:ATP binding"/>
    <property type="evidence" value="ECO:0007669"/>
    <property type="project" value="UniProtKB-KW"/>
</dbReference>
<dbReference type="EC" id="2.7.1.23" evidence="6"/>
<evidence type="ECO:0000313" key="12">
    <source>
        <dbReference type="Proteomes" id="UP000287237"/>
    </source>
</evidence>
<dbReference type="Pfam" id="PF20143">
    <property type="entry name" value="NAD_kinase_C"/>
    <property type="match status" value="1"/>
</dbReference>
<reference evidence="11 12" key="2">
    <citation type="journal article" date="2019" name="Appl. Environ. Microbiol.">
        <title>Population genetics and characterization of Campylobacter jejuni isolates in western jackdaws and game birds in Finland.</title>
        <authorList>
            <person name="Kovanen S."/>
            <person name="Rossi M."/>
            <person name="Pohja-Mykra M."/>
            <person name="Nieminen T."/>
            <person name="Raunio-Saarnisto M."/>
            <person name="Sauvala M."/>
            <person name="Fredriksson-Ahomaa M."/>
            <person name="Hanninen M.L."/>
            <person name="Kivisto R."/>
        </authorList>
    </citation>
    <scope>NUCLEOTIDE SEQUENCE [LARGE SCALE GENOMIC DNA]</scope>
    <source>
        <strain evidence="9 12">CB296</strain>
        <strain evidence="10 11">CB304</strain>
        <strain evidence="8 13">CB313</strain>
    </source>
</reference>
<dbReference type="RefSeq" id="WP_002871347.1">
    <property type="nucleotide sequence ID" value="NZ_CAKJUK010000001.1"/>
</dbReference>
<dbReference type="Proteomes" id="UP000286791">
    <property type="component" value="Unassembled WGS sequence"/>
</dbReference>
<keyword evidence="6" id="KW-0067">ATP-binding</keyword>
<comment type="catalytic activity">
    <reaction evidence="5 6">
        <text>NAD(+) + ATP = ADP + NADP(+) + H(+)</text>
        <dbReference type="Rhea" id="RHEA:18629"/>
        <dbReference type="ChEBI" id="CHEBI:15378"/>
        <dbReference type="ChEBI" id="CHEBI:30616"/>
        <dbReference type="ChEBI" id="CHEBI:57540"/>
        <dbReference type="ChEBI" id="CHEBI:58349"/>
        <dbReference type="ChEBI" id="CHEBI:456216"/>
        <dbReference type="EC" id="2.7.1.23"/>
    </reaction>
</comment>
<feature type="binding site" evidence="6">
    <location>
        <position position="186"/>
    </location>
    <ligand>
        <name>NAD(+)</name>
        <dbReference type="ChEBI" id="CHEBI:57540"/>
    </ligand>
</feature>
<evidence type="ECO:0000256" key="2">
    <source>
        <dbReference type="ARBA" id="ARBA00022777"/>
    </source>
</evidence>
<comment type="caution">
    <text evidence="9">The sequence shown here is derived from an EMBL/GenBank/DDBJ whole genome shotgun (WGS) entry which is preliminary data.</text>
</comment>
<keyword evidence="6" id="KW-0963">Cytoplasm</keyword>
<comment type="caution">
    <text evidence="6">Lacks conserved residue(s) required for the propagation of feature annotation.</text>
</comment>
<protein>
    <recommendedName>
        <fullName evidence="6">NAD kinase</fullName>
        <ecNumber evidence="6">2.7.1.23</ecNumber>
    </recommendedName>
    <alternativeName>
        <fullName evidence="6">ATP-dependent NAD kinase</fullName>
    </alternativeName>
</protein>
<dbReference type="EMBL" id="PRCK01000002">
    <property type="protein sequence ID" value="RTJ96392.1"/>
    <property type="molecule type" value="Genomic_DNA"/>
</dbReference>
<dbReference type="Proteomes" id="UP000865560">
    <property type="component" value="Unassembled WGS sequence"/>
</dbReference>
<dbReference type="Gene3D" id="2.60.200.30">
    <property type="entry name" value="Probable inorganic polyphosphate/atp-NAD kinase, domain 2"/>
    <property type="match status" value="1"/>
</dbReference>
<evidence type="ECO:0000313" key="7">
    <source>
        <dbReference type="EMBL" id="OEV49895.1"/>
    </source>
</evidence>
<dbReference type="EMBL" id="PRBV01000004">
    <property type="protein sequence ID" value="RTJ79751.1"/>
    <property type="molecule type" value="Genomic_DNA"/>
</dbReference>
<dbReference type="AlphaFoldDB" id="A0A1E7NIF0"/>
<dbReference type="InterPro" id="IPR017438">
    <property type="entry name" value="ATP-NAD_kinase_N"/>
</dbReference>
<reference evidence="7 14" key="1">
    <citation type="submission" date="2016-09" db="EMBL/GenBank/DDBJ databases">
        <title>Campylobacter from American crows.</title>
        <authorList>
            <person name="Weis A.M."/>
            <person name="Weimer B.C."/>
            <person name="Townsend A.K."/>
            <person name="Taff C."/>
        </authorList>
    </citation>
    <scope>NUCLEOTIDE SEQUENCE [LARGE SCALE GENOMIC DNA]</scope>
    <source>
        <strain evidence="7 14">BCW_3791</strain>
    </source>
</reference>
<gene>
    <name evidence="9" type="primary">pnk</name>
    <name evidence="6" type="synonym">nadK</name>
    <name evidence="7" type="ORF">AJY60_01070</name>
    <name evidence="9" type="ORF">C3H42_02875</name>
    <name evidence="10" type="ORF">C3H48_00980</name>
    <name evidence="8" type="ORF">C3H57_03695</name>
</gene>
<evidence type="ECO:0000256" key="5">
    <source>
        <dbReference type="ARBA" id="ARBA00047925"/>
    </source>
</evidence>
<accession>A0A1E7NIF0</accession>
<dbReference type="EMBL" id="MJVJ01000038">
    <property type="protein sequence ID" value="OEV49895.1"/>
    <property type="molecule type" value="Genomic_DNA"/>
</dbReference>
<keyword evidence="4 6" id="KW-0520">NAD</keyword>
<dbReference type="InterPro" id="IPR017437">
    <property type="entry name" value="ATP-NAD_kinase_PpnK-typ_C"/>
</dbReference>
<feature type="binding site" evidence="6">
    <location>
        <position position="244"/>
    </location>
    <ligand>
        <name>NAD(+)</name>
        <dbReference type="ChEBI" id="CHEBI:57540"/>
    </ligand>
</feature>
<keyword evidence="3 6" id="KW-0521">NADP</keyword>
<evidence type="ECO:0000313" key="14">
    <source>
        <dbReference type="Proteomes" id="UP000865560"/>
    </source>
</evidence>
<sequence length="286" mass="32297">MQNKIDHKNIKKIGLVTRPNVSLDKEILKLQSILSIYKVELVLFKESSEILDLPKYGLDDLFKISDFVISLGGDGTLISLCRKACEYDKAVLGIHAGHLGFLTDFKVDEAENFFQAFFQGEFRIEKPYLLSVFLEDKQGKILEKLAFNDVVISKNNQASMAHIEVFRKEKKFNEYFGDGLIVATPAGSTAYNLSANGPIVYTLAQAFILTPVCSHSLTQRPIVLPKGFEIEIMAKDCILCIDGQENYKVNNFKSIKVGLSDKNVALIHPKNRDYFQILKEKLHWGN</sequence>
<evidence type="ECO:0000313" key="8">
    <source>
        <dbReference type="EMBL" id="RTJ79751.1"/>
    </source>
</evidence>
<dbReference type="GO" id="GO:0005737">
    <property type="term" value="C:cytoplasm"/>
    <property type="evidence" value="ECO:0007669"/>
    <property type="project" value="UniProtKB-SubCell"/>
</dbReference>
<dbReference type="GO" id="GO:0051287">
    <property type="term" value="F:NAD binding"/>
    <property type="evidence" value="ECO:0007669"/>
    <property type="project" value="UniProtKB-ARBA"/>
</dbReference>
<dbReference type="GO" id="GO:0019674">
    <property type="term" value="P:NAD+ metabolic process"/>
    <property type="evidence" value="ECO:0007669"/>
    <property type="project" value="InterPro"/>
</dbReference>
<comment type="cofactor">
    <cofactor evidence="6">
        <name>a divalent metal cation</name>
        <dbReference type="ChEBI" id="CHEBI:60240"/>
    </cofactor>
</comment>
<dbReference type="GO" id="GO:0046872">
    <property type="term" value="F:metal ion binding"/>
    <property type="evidence" value="ECO:0007669"/>
    <property type="project" value="UniProtKB-UniRule"/>
</dbReference>
<evidence type="ECO:0000256" key="4">
    <source>
        <dbReference type="ARBA" id="ARBA00023027"/>
    </source>
</evidence>
<evidence type="ECO:0000313" key="9">
    <source>
        <dbReference type="EMBL" id="RTJ96392.1"/>
    </source>
</evidence>
<evidence type="ECO:0000256" key="1">
    <source>
        <dbReference type="ARBA" id="ARBA00022679"/>
    </source>
</evidence>
<dbReference type="InterPro" id="IPR002504">
    <property type="entry name" value="NADK"/>
</dbReference>
<dbReference type="Gene3D" id="3.40.50.10330">
    <property type="entry name" value="Probable inorganic polyphosphate/atp-NAD kinase, domain 1"/>
    <property type="match status" value="1"/>
</dbReference>
<comment type="function">
    <text evidence="6">Involved in the regulation of the intracellular balance of NAD and NADP, and is a key enzyme in the biosynthesis of NADP. Catalyzes specifically the phosphorylation on 2'-hydroxyl of the adenosine moiety of NAD to yield NADP.</text>
</comment>
<dbReference type="Proteomes" id="UP000288507">
    <property type="component" value="Unassembled WGS sequence"/>
</dbReference>
<evidence type="ECO:0000313" key="11">
    <source>
        <dbReference type="Proteomes" id="UP000286791"/>
    </source>
</evidence>
<dbReference type="GO" id="GO:0003951">
    <property type="term" value="F:NAD+ kinase activity"/>
    <property type="evidence" value="ECO:0007669"/>
    <property type="project" value="UniProtKB-UniRule"/>
</dbReference>
<dbReference type="InterPro" id="IPR016064">
    <property type="entry name" value="NAD/diacylglycerol_kinase_sf"/>
</dbReference>
<dbReference type="PANTHER" id="PTHR20275:SF0">
    <property type="entry name" value="NAD KINASE"/>
    <property type="match status" value="1"/>
</dbReference>
<keyword evidence="2 6" id="KW-0418">Kinase</keyword>